<dbReference type="InterPro" id="IPR036514">
    <property type="entry name" value="SGNH_hydro_sf"/>
</dbReference>
<keyword evidence="3" id="KW-0378">Hydrolase</keyword>
<gene>
    <name evidence="3" type="ORF">ABR189_06790</name>
</gene>
<dbReference type="InterPro" id="IPR013783">
    <property type="entry name" value="Ig-like_fold"/>
</dbReference>
<feature type="signal peptide" evidence="1">
    <location>
        <begin position="1"/>
        <end position="18"/>
    </location>
</feature>
<dbReference type="RefSeq" id="WP_354659707.1">
    <property type="nucleotide sequence ID" value="NZ_JBEXAC010000001.1"/>
</dbReference>
<sequence>MQKLLFILLLVWSNTAMSQSALRLSSDTVKVAKAELVVQNSTKNIAGYLFNIDNGKTIFRKLGRSVQFKVGSPNFPNAGDSVYKNTDLANHTIKVWRNGLLQYQDNTDGVGVNTDSGKVVFRPALSANDRIYIEAFSGIDFSLNGASIDDGATKGVGKLGVTVFDNGDNTFTLRWATNAKTLYLKPNVYGLGASTLFGYGIDSPNKLGEKIFAWLSANTDEPSWTNLAVFGQTSRDLSQTADGGVVGHNIDTALNAHPDFIFVSLASNDAASDFTVEQSVAYYKKIDSLAKNQGIPIFWATTQPRSGLSAAKQTLLKRMADSIRTLWPDRYVEAFAKVVDSFATTDAVIKTEYGIGDGVHLNAAGVQFMANSLAERMQEYFKPIKGVRRYVIDTSNNQVNWAQFDEVFDQNTVKKTYIRPSKKELYFRVRPEYVNDTYADFSNIAKLKEYVIPPPPLIFDHRLLVDLGGDGVITLNGNNTTKDGKLTPSPDAQGKYWNNWIGDGTQAGFVSGAAINGLRTTVGNPTAIGMELIGLPQGTYGNAITKSMNFNGPTVGVEDYPMEALYDNMFLNTSINPNGIIVRLKGLSKTNTYYIKLWGARIDASARILEAKLGTEPWTASKRVDTRLLSGQSPNYNNAINLDGFTGVDSIDINMRVGAGSTFAHLSLMDIGIVGTLPIIPKVLLRDTTTTLSTMRLTGLVVTNGATVSEYEWKQLSGPNTAVIANPFDNATNISGLTNGTFRFKLTVGTTDGKFYSNEARVDVFPDNGGKKTLRVNFSKTAAMPIPGWFNVWGAVKDVFISATDPVTNWTVDNVNGSLTYWSPVGGNNASDTDGFSTDNNSGIIPDIALKSFWFNYSQRYVAGNENLQLSGLNPAKTYTLKLYASRTGDPEADVKYGCWRVNGGAELSQNAINNATNETVVTNVTPDANGKIRIAVVAPEGTSKGNTSFINALVLIEN</sequence>
<comment type="caution">
    <text evidence="3">The sequence shown here is derived from an EMBL/GenBank/DDBJ whole genome shotgun (WGS) entry which is preliminary data.</text>
</comment>
<proteinExistence type="predicted"/>
<dbReference type="CDD" id="cd00229">
    <property type="entry name" value="SGNH_hydrolase"/>
    <property type="match status" value="1"/>
</dbReference>
<keyword evidence="1" id="KW-0732">Signal</keyword>
<dbReference type="Pfam" id="PF13472">
    <property type="entry name" value="Lipase_GDSL_2"/>
    <property type="match status" value="1"/>
</dbReference>
<feature type="domain" description="SGNH hydrolase-type esterase" evidence="2">
    <location>
        <begin position="191"/>
        <end position="367"/>
    </location>
</feature>
<dbReference type="EMBL" id="JBEXAC010000001">
    <property type="protein sequence ID" value="MET6997067.1"/>
    <property type="molecule type" value="Genomic_DNA"/>
</dbReference>
<keyword evidence="4" id="KW-1185">Reference proteome</keyword>
<dbReference type="Proteomes" id="UP001549749">
    <property type="component" value="Unassembled WGS sequence"/>
</dbReference>
<name>A0ABV2T211_9BACT</name>
<accession>A0ABV2T211</accession>
<protein>
    <submittedName>
        <fullName evidence="3">SGNH/GDSL hydrolase family protein</fullName>
    </submittedName>
</protein>
<reference evidence="3 4" key="1">
    <citation type="submission" date="2024-06" db="EMBL/GenBank/DDBJ databases">
        <title>Chitinophaga defluvii sp. nov., isolated from municipal sewage.</title>
        <authorList>
            <person name="Zhang L."/>
        </authorList>
    </citation>
    <scope>NUCLEOTIDE SEQUENCE [LARGE SCALE GENOMIC DNA]</scope>
    <source>
        <strain evidence="3 4">H8</strain>
    </source>
</reference>
<organism evidence="3 4">
    <name type="scientific">Chitinophaga defluvii</name>
    <dbReference type="NCBI Taxonomy" id="3163343"/>
    <lineage>
        <taxon>Bacteria</taxon>
        <taxon>Pseudomonadati</taxon>
        <taxon>Bacteroidota</taxon>
        <taxon>Chitinophagia</taxon>
        <taxon>Chitinophagales</taxon>
        <taxon>Chitinophagaceae</taxon>
        <taxon>Chitinophaga</taxon>
    </lineage>
</organism>
<dbReference type="InterPro" id="IPR013830">
    <property type="entry name" value="SGNH_hydro"/>
</dbReference>
<dbReference type="Pfam" id="PF22352">
    <property type="entry name" value="K319L-like_PKD"/>
    <property type="match status" value="1"/>
</dbReference>
<dbReference type="SUPFAM" id="SSF52266">
    <property type="entry name" value="SGNH hydrolase"/>
    <property type="match status" value="1"/>
</dbReference>
<evidence type="ECO:0000313" key="4">
    <source>
        <dbReference type="Proteomes" id="UP001549749"/>
    </source>
</evidence>
<evidence type="ECO:0000256" key="1">
    <source>
        <dbReference type="SAM" id="SignalP"/>
    </source>
</evidence>
<dbReference type="Gene3D" id="3.40.50.1110">
    <property type="entry name" value="SGNH hydrolase"/>
    <property type="match status" value="1"/>
</dbReference>
<dbReference type="GO" id="GO:0016787">
    <property type="term" value="F:hydrolase activity"/>
    <property type="evidence" value="ECO:0007669"/>
    <property type="project" value="UniProtKB-KW"/>
</dbReference>
<dbReference type="Gene3D" id="2.60.40.10">
    <property type="entry name" value="Immunoglobulins"/>
    <property type="match status" value="1"/>
</dbReference>
<evidence type="ECO:0000259" key="2">
    <source>
        <dbReference type="Pfam" id="PF13472"/>
    </source>
</evidence>
<feature type="chain" id="PRO_5047183143" evidence="1">
    <location>
        <begin position="19"/>
        <end position="959"/>
    </location>
</feature>
<evidence type="ECO:0000313" key="3">
    <source>
        <dbReference type="EMBL" id="MET6997067.1"/>
    </source>
</evidence>